<dbReference type="EMBL" id="JAWDGP010005686">
    <property type="protein sequence ID" value="KAK3754117.1"/>
    <property type="molecule type" value="Genomic_DNA"/>
</dbReference>
<dbReference type="Proteomes" id="UP001283361">
    <property type="component" value="Unassembled WGS sequence"/>
</dbReference>
<name>A0AAE0YQC6_9GAST</name>
<keyword evidence="2" id="KW-1185">Reference proteome</keyword>
<proteinExistence type="predicted"/>
<dbReference type="AlphaFoldDB" id="A0AAE0YQC6"/>
<gene>
    <name evidence="1" type="ORF">RRG08_024192</name>
</gene>
<protein>
    <submittedName>
        <fullName evidence="1">Uncharacterized protein</fullName>
    </submittedName>
</protein>
<reference evidence="1" key="1">
    <citation type="journal article" date="2023" name="G3 (Bethesda)">
        <title>A reference genome for the long-term kleptoplast-retaining sea slug Elysia crispata morphotype clarki.</title>
        <authorList>
            <person name="Eastman K.E."/>
            <person name="Pendleton A.L."/>
            <person name="Shaikh M.A."/>
            <person name="Suttiyut T."/>
            <person name="Ogas R."/>
            <person name="Tomko P."/>
            <person name="Gavelis G."/>
            <person name="Widhalm J.R."/>
            <person name="Wisecaver J.H."/>
        </authorList>
    </citation>
    <scope>NUCLEOTIDE SEQUENCE</scope>
    <source>
        <strain evidence="1">ECLA1</strain>
    </source>
</reference>
<comment type="caution">
    <text evidence="1">The sequence shown here is derived from an EMBL/GenBank/DDBJ whole genome shotgun (WGS) entry which is preliminary data.</text>
</comment>
<evidence type="ECO:0000313" key="2">
    <source>
        <dbReference type="Proteomes" id="UP001283361"/>
    </source>
</evidence>
<accession>A0AAE0YQC6</accession>
<sequence>MTISTAVSFGDDLVVDDLAAPPPPPRVLLSGVKWAKDVAKSTIIESAVEIFTCERRGIHAQSTSKTTAQPSVLRDYPTKSSHKYTRAAHIAAHRQQEHSGVSSREAFDLGLSLCCTGIDLAVDPLATQGHSVRAWPEILTWQAW</sequence>
<evidence type="ECO:0000313" key="1">
    <source>
        <dbReference type="EMBL" id="KAK3754117.1"/>
    </source>
</evidence>
<organism evidence="1 2">
    <name type="scientific">Elysia crispata</name>
    <name type="common">lettuce slug</name>
    <dbReference type="NCBI Taxonomy" id="231223"/>
    <lineage>
        <taxon>Eukaryota</taxon>
        <taxon>Metazoa</taxon>
        <taxon>Spiralia</taxon>
        <taxon>Lophotrochozoa</taxon>
        <taxon>Mollusca</taxon>
        <taxon>Gastropoda</taxon>
        <taxon>Heterobranchia</taxon>
        <taxon>Euthyneura</taxon>
        <taxon>Panpulmonata</taxon>
        <taxon>Sacoglossa</taxon>
        <taxon>Placobranchoidea</taxon>
        <taxon>Plakobranchidae</taxon>
        <taxon>Elysia</taxon>
    </lineage>
</organism>